<gene>
    <name evidence="4" type="ORF">OP8BY_2396</name>
</gene>
<name>A0A3E2BJ73_9BACT</name>
<evidence type="ECO:0000313" key="4">
    <source>
        <dbReference type="EMBL" id="RFT14780.1"/>
    </source>
</evidence>
<dbReference type="GO" id="GO:0004563">
    <property type="term" value="F:beta-N-acetylhexosaminidase activity"/>
    <property type="evidence" value="ECO:0007669"/>
    <property type="project" value="UniProtKB-ARBA"/>
</dbReference>
<proteinExistence type="inferred from homology"/>
<evidence type="ECO:0000313" key="5">
    <source>
        <dbReference type="Proteomes" id="UP000257323"/>
    </source>
</evidence>
<sequence length="336" mass="38306">MISLDNCRPRKPEAVPPARVEVKYLGFHALVEGKKAAEELIKEIPRLAARGVNLLFVEVDYNFEYRSHPELRGPEPVTVAQAKSLVRLCREYRIRLIPEFQSFGHQSWEKKTFSLLTVYPQFDETPGKYPGNQGIYCRSWCPLHPELPPIINDLYDELLETFEADGLHVGMDEVFIIADPDCPRCHGKDPAELFAHAVQTAYDHIVRKRGKEMFMWGDRLLDGKATGYGEWEASMNGTHPAIDLIPRDIVICDWHYEIMPGGVYPSIPLFIEKGFRVLPTSFRNKKAAEALIDYSLQFSTDRMLGHLCTTWQPPEAGKTYKHPPLVLASRRLRGSG</sequence>
<dbReference type="GO" id="GO:0005975">
    <property type="term" value="P:carbohydrate metabolic process"/>
    <property type="evidence" value="ECO:0007669"/>
    <property type="project" value="InterPro"/>
</dbReference>
<dbReference type="Pfam" id="PF00728">
    <property type="entry name" value="Glyco_hydro_20"/>
    <property type="match status" value="1"/>
</dbReference>
<evidence type="ECO:0000256" key="2">
    <source>
        <dbReference type="ARBA" id="ARBA00022801"/>
    </source>
</evidence>
<dbReference type="InterPro" id="IPR015883">
    <property type="entry name" value="Glyco_hydro_20_cat"/>
</dbReference>
<protein>
    <submittedName>
        <fullName evidence="4">Beta-hexosaminidase</fullName>
    </submittedName>
</protein>
<comment type="caution">
    <text evidence="4">The sequence shown here is derived from an EMBL/GenBank/DDBJ whole genome shotgun (WGS) entry which is preliminary data.</text>
</comment>
<dbReference type="AlphaFoldDB" id="A0A3E2BJ73"/>
<accession>A0A3E2BJ73</accession>
<evidence type="ECO:0000259" key="3">
    <source>
        <dbReference type="Pfam" id="PF00728"/>
    </source>
</evidence>
<dbReference type="InterPro" id="IPR017853">
    <property type="entry name" value="GH"/>
</dbReference>
<dbReference type="SUPFAM" id="SSF51445">
    <property type="entry name" value="(Trans)glycosidases"/>
    <property type="match status" value="1"/>
</dbReference>
<keyword evidence="2" id="KW-0378">Hydrolase</keyword>
<dbReference type="EMBL" id="QUAH01000020">
    <property type="protein sequence ID" value="RFT14780.1"/>
    <property type="molecule type" value="Genomic_DNA"/>
</dbReference>
<evidence type="ECO:0000256" key="1">
    <source>
        <dbReference type="ARBA" id="ARBA00006285"/>
    </source>
</evidence>
<reference evidence="4 5" key="1">
    <citation type="submission" date="2018-08" db="EMBL/GenBank/DDBJ databases">
        <title>Genome analysis of the thermophilic bacterium of the candidate phylum Aminicenantes from deep subsurface aquifer revealed its physiology and ecological role.</title>
        <authorList>
            <person name="Kadnikov V.V."/>
            <person name="Mardanov A.V."/>
            <person name="Beletsky A.V."/>
            <person name="Karnachuk O.V."/>
            <person name="Ravin N.V."/>
        </authorList>
    </citation>
    <scope>NUCLEOTIDE SEQUENCE [LARGE SCALE GENOMIC DNA]</scope>
    <source>
        <strain evidence="4">BY38</strain>
    </source>
</reference>
<comment type="similarity">
    <text evidence="1">Belongs to the glycosyl hydrolase 20 family.</text>
</comment>
<organism evidence="4 5">
    <name type="scientific">Candidatus Saccharicenans subterraneus</name>
    <dbReference type="NCBI Taxonomy" id="2508984"/>
    <lineage>
        <taxon>Bacteria</taxon>
        <taxon>Candidatus Aminicenantota</taxon>
        <taxon>Candidatus Aminicenantia</taxon>
        <taxon>Candidatus Aminicenantales</taxon>
        <taxon>Candidatus Saccharicenantaceae</taxon>
        <taxon>Candidatus Saccharicenans</taxon>
    </lineage>
</organism>
<dbReference type="Proteomes" id="UP000257323">
    <property type="component" value="Unassembled WGS sequence"/>
</dbReference>
<feature type="domain" description="Glycoside hydrolase family 20 catalytic" evidence="3">
    <location>
        <begin position="77"/>
        <end position="224"/>
    </location>
</feature>
<dbReference type="Gene3D" id="3.20.20.80">
    <property type="entry name" value="Glycosidases"/>
    <property type="match status" value="1"/>
</dbReference>